<name>A0A4V1MAD0_9BACT</name>
<dbReference type="RefSeq" id="WP_129001198.1">
    <property type="nucleotide sequence ID" value="NZ_SDHZ01000001.1"/>
</dbReference>
<evidence type="ECO:0000313" key="1">
    <source>
        <dbReference type="EMBL" id="RXK85446.1"/>
    </source>
</evidence>
<accession>A0A4V1MAD0</accession>
<proteinExistence type="predicted"/>
<dbReference type="Pfam" id="PF18939">
    <property type="entry name" value="DUF5686"/>
    <property type="match status" value="1"/>
</dbReference>
<sequence length="722" mass="82883">MKGIFLFCLLILPLPLLFAQEVDSIIHNAIQKRAVYENELNHYTCDIAVNGQLMLRSYPEKLLGRSLELSTSAGQLRFYAAMTKATYARDNDRFKTQILSSDVDGSSSAWGFSYPQTFSFYQEVVRIGDNLNARGFVSPIAGNAKDYYHYTLDSTYTENGHLIYGITVTPRRKYDPAFSGQLFLMEDGRIHHVKFQLLKQQQMQILDTLIVEQSYQPFNGKWAISQTRLLPSTELLGFNAYGSFIQLHTNYNFNPKIREGYFNNVVMIFDTTINRQSLPYWDTTRSLLLRNNALVQYHTADTLEEKRARSGYLDSIDRARNKPNWFKLTFMGQTFSRAAHKRYISVPPAIDLLNYNTVEGLVANFAPEMRKYWNSGRYISVLANLRYGFSNQHFNAHVTGVYRFYRSLNSLRLSVGQRVFQFNNDQPITPRVNTINTVLYRSNFMKLYEAKFLELGYDYDPAADFVLRSSISYQNRSPLENTAFGSWGHPKGKEFTPNYPVEITDANIVKHSALSASLTLRWQPGSRYIQLPDRKANIGSEYPVFDLSYTQGLHGIAGSDVDYSKWSLSMMHQVDLKMKGKLQYKLHTGGFLNKNKVFIPDYQHFAGNDGLFNSNYLGTLLMSSFYKYSTTASIYGGAYVEYHLNGFLSNKIPVFRKYNWFFIVGSNSLVLEGGNHYVDVFFSIENIFKVARIDFVQSFRSKSFNRSGIKLNIPLVSGKVDP</sequence>
<organism evidence="1 2">
    <name type="scientific">Filimonas effusa</name>
    <dbReference type="NCBI Taxonomy" id="2508721"/>
    <lineage>
        <taxon>Bacteria</taxon>
        <taxon>Pseudomonadati</taxon>
        <taxon>Bacteroidota</taxon>
        <taxon>Chitinophagia</taxon>
        <taxon>Chitinophagales</taxon>
        <taxon>Chitinophagaceae</taxon>
        <taxon>Filimonas</taxon>
    </lineage>
</organism>
<dbReference type="Proteomes" id="UP000290545">
    <property type="component" value="Unassembled WGS sequence"/>
</dbReference>
<keyword evidence="2" id="KW-1185">Reference proteome</keyword>
<dbReference type="EMBL" id="SDHZ01000001">
    <property type="protein sequence ID" value="RXK85446.1"/>
    <property type="molecule type" value="Genomic_DNA"/>
</dbReference>
<evidence type="ECO:0000313" key="2">
    <source>
        <dbReference type="Proteomes" id="UP000290545"/>
    </source>
</evidence>
<reference evidence="1 2" key="1">
    <citation type="submission" date="2019-01" db="EMBL/GenBank/DDBJ databases">
        <title>Filimonas sp. strain TTM-71.</title>
        <authorList>
            <person name="Chen W.-M."/>
        </authorList>
    </citation>
    <scope>NUCLEOTIDE SEQUENCE [LARGE SCALE GENOMIC DNA]</scope>
    <source>
        <strain evidence="1 2">TTM-71</strain>
    </source>
</reference>
<comment type="caution">
    <text evidence="1">The sequence shown here is derived from an EMBL/GenBank/DDBJ whole genome shotgun (WGS) entry which is preliminary data.</text>
</comment>
<dbReference type="AlphaFoldDB" id="A0A4V1MAD0"/>
<dbReference type="OrthoDB" id="983143at2"/>
<dbReference type="InterPro" id="IPR043741">
    <property type="entry name" value="DUF5686"/>
</dbReference>
<gene>
    <name evidence="1" type="ORF">ESB13_01070</name>
</gene>
<protein>
    <submittedName>
        <fullName evidence="1">Uncharacterized protein</fullName>
    </submittedName>
</protein>